<sequence length="131" mass="14197">MILAFIIIAMLIGLVAIGNTEYKGTPKPATPRKTSVPVNAPAMGSTPQRSTSRQARPAKTGGYQDRKPARQPAAPSSNRNDFVELPEEAYAYHGLDLGGMPMYDNSVSDDRFLNDPDDGMSKDSSGFDEEF</sequence>
<protein>
    <submittedName>
        <fullName evidence="2">Uncharacterized protein</fullName>
    </submittedName>
</protein>
<feature type="region of interest" description="Disordered" evidence="1">
    <location>
        <begin position="24"/>
        <end position="85"/>
    </location>
</feature>
<gene>
    <name evidence="2" type="ORF">CARN7_2193</name>
</gene>
<dbReference type="EMBL" id="CABR01000137">
    <property type="protein sequence ID" value="CBI11370.1"/>
    <property type="molecule type" value="Genomic_DNA"/>
</dbReference>
<organism evidence="2">
    <name type="scientific">mine drainage metagenome</name>
    <dbReference type="NCBI Taxonomy" id="410659"/>
    <lineage>
        <taxon>unclassified sequences</taxon>
        <taxon>metagenomes</taxon>
        <taxon>ecological metagenomes</taxon>
    </lineage>
</organism>
<feature type="region of interest" description="Disordered" evidence="1">
    <location>
        <begin position="103"/>
        <end position="131"/>
    </location>
</feature>
<name>E6QVU7_9ZZZZ</name>
<evidence type="ECO:0000256" key="1">
    <source>
        <dbReference type="SAM" id="MobiDB-lite"/>
    </source>
</evidence>
<reference evidence="2" key="1">
    <citation type="submission" date="2009-10" db="EMBL/GenBank/DDBJ databases">
        <title>Diversity of trophic interactions inside an arsenic-rich microbial ecosystem.</title>
        <authorList>
            <person name="Bertin P.N."/>
            <person name="Heinrich-Salmeron A."/>
            <person name="Pelletier E."/>
            <person name="Goulhen-Chollet F."/>
            <person name="Arsene-Ploetze F."/>
            <person name="Gallien S."/>
            <person name="Calteau A."/>
            <person name="Vallenet D."/>
            <person name="Casiot C."/>
            <person name="Chane-Woon-Ming B."/>
            <person name="Giloteaux L."/>
            <person name="Barakat M."/>
            <person name="Bonnefoy V."/>
            <person name="Bruneel O."/>
            <person name="Chandler M."/>
            <person name="Cleiss J."/>
            <person name="Duran R."/>
            <person name="Elbaz-Poulichet F."/>
            <person name="Fonknechten N."/>
            <person name="Lauga B."/>
            <person name="Mornico D."/>
            <person name="Ortet P."/>
            <person name="Schaeffer C."/>
            <person name="Siguier P."/>
            <person name="Alexander Thil Smith A."/>
            <person name="Van Dorsselaer A."/>
            <person name="Weissenbach J."/>
            <person name="Medigue C."/>
            <person name="Le Paslier D."/>
        </authorList>
    </citation>
    <scope>NUCLEOTIDE SEQUENCE</scope>
</reference>
<dbReference type="AlphaFoldDB" id="E6QVU7"/>
<comment type="caution">
    <text evidence="2">The sequence shown here is derived from an EMBL/GenBank/DDBJ whole genome shotgun (WGS) entry which is preliminary data.</text>
</comment>
<accession>E6QVU7</accession>
<evidence type="ECO:0000313" key="2">
    <source>
        <dbReference type="EMBL" id="CBI11370.1"/>
    </source>
</evidence>
<proteinExistence type="predicted"/>
<feature type="compositionally biased region" description="Polar residues" evidence="1">
    <location>
        <begin position="45"/>
        <end position="54"/>
    </location>
</feature>